<protein>
    <submittedName>
        <fullName evidence="1">Uncharacterized protein</fullName>
    </submittedName>
</protein>
<reference evidence="1 2" key="1">
    <citation type="submission" date="2021-06" db="EMBL/GenBank/DDBJ databases">
        <authorList>
            <person name="Palmer J.M."/>
        </authorList>
    </citation>
    <scope>NUCLEOTIDE SEQUENCE [LARGE SCALE GENOMIC DNA]</scope>
    <source>
        <strain evidence="1 2">XC_2019</strain>
        <tissue evidence="1">Muscle</tissue>
    </source>
</reference>
<proteinExistence type="predicted"/>
<accession>A0ABV0QFV0</accession>
<evidence type="ECO:0000313" key="2">
    <source>
        <dbReference type="Proteomes" id="UP001434883"/>
    </source>
</evidence>
<dbReference type="EMBL" id="JAHRIN010009529">
    <property type="protein sequence ID" value="MEQ2194675.1"/>
    <property type="molecule type" value="Genomic_DNA"/>
</dbReference>
<comment type="caution">
    <text evidence="1">The sequence shown here is derived from an EMBL/GenBank/DDBJ whole genome shotgun (WGS) entry which is preliminary data.</text>
</comment>
<name>A0ABV0QFV0_9TELE</name>
<dbReference type="Proteomes" id="UP001434883">
    <property type="component" value="Unassembled WGS sequence"/>
</dbReference>
<gene>
    <name evidence="1" type="ORF">XENOCAPTIV_001329</name>
</gene>
<evidence type="ECO:0000313" key="1">
    <source>
        <dbReference type="EMBL" id="MEQ2194675.1"/>
    </source>
</evidence>
<organism evidence="1 2">
    <name type="scientific">Xenoophorus captivus</name>
    <dbReference type="NCBI Taxonomy" id="1517983"/>
    <lineage>
        <taxon>Eukaryota</taxon>
        <taxon>Metazoa</taxon>
        <taxon>Chordata</taxon>
        <taxon>Craniata</taxon>
        <taxon>Vertebrata</taxon>
        <taxon>Euteleostomi</taxon>
        <taxon>Actinopterygii</taxon>
        <taxon>Neopterygii</taxon>
        <taxon>Teleostei</taxon>
        <taxon>Neoteleostei</taxon>
        <taxon>Acanthomorphata</taxon>
        <taxon>Ovalentaria</taxon>
        <taxon>Atherinomorphae</taxon>
        <taxon>Cyprinodontiformes</taxon>
        <taxon>Goodeidae</taxon>
        <taxon>Xenoophorus</taxon>
    </lineage>
</organism>
<sequence length="121" mass="13320">MDAFLGRCSHWEEAQGKAQDTLERLCLSAGLGTPWAPPRGAGGGVWGEGRLGISAEYAAPATQSRIKRKTTSTSTFQTHILWIVSKINIAFLLSFEVFSIHFWQEKQVRLLHLGSGMPCSM</sequence>
<keyword evidence="2" id="KW-1185">Reference proteome</keyword>